<dbReference type="SUPFAM" id="SSF53474">
    <property type="entry name" value="alpha/beta-Hydrolases"/>
    <property type="match status" value="1"/>
</dbReference>
<dbReference type="EMBL" id="HG937693">
    <property type="protein sequence ID" value="CDP35872.1"/>
    <property type="molecule type" value="Genomic_DNA"/>
</dbReference>
<gene>
    <name evidence="2" type="ORF">GNLVRS02_ARAD1C45386g</name>
</gene>
<proteinExistence type="predicted"/>
<dbReference type="GO" id="GO:0016787">
    <property type="term" value="F:hydrolase activity"/>
    <property type="evidence" value="ECO:0007669"/>
    <property type="project" value="InterPro"/>
</dbReference>
<dbReference type="PANTHER" id="PTHR17630">
    <property type="entry name" value="DIENELACTONE HYDROLASE"/>
    <property type="match status" value="1"/>
</dbReference>
<protein>
    <submittedName>
        <fullName evidence="2">ARAD1C45386p</fullName>
    </submittedName>
</protein>
<dbReference type="PhylomeDB" id="A0A060TAF1"/>
<dbReference type="PANTHER" id="PTHR17630:SF44">
    <property type="entry name" value="PROTEIN AIM2"/>
    <property type="match status" value="1"/>
</dbReference>
<sequence>MASKAPGQCCAQGFRHEGEAKGTISEFGGVESYLVGDKSSSKVLLFLTDVIGHKFINAQLLADQFAESGYYVVMPDLFKGDPVPLNPPEGFDLLKTWFPGHVPEITKPIVTSVIDAIHSELKPKYVVATGYCFGAKYAVQLLGEKKIQAAGIAHPSFVTIDEVKAIKGPLFIAGAETDTIYTEDLRRQTEDTLREIKATFRTTFNSGVVHGFAVRADLNDTVAKKAKERAFCDMVDWFEQFAPSA</sequence>
<reference evidence="2" key="1">
    <citation type="submission" date="2014-02" db="EMBL/GenBank/DDBJ databases">
        <authorList>
            <person name="Genoscope - CEA"/>
        </authorList>
    </citation>
    <scope>NUCLEOTIDE SEQUENCE</scope>
    <source>
        <strain evidence="2">LS3</strain>
    </source>
</reference>
<feature type="domain" description="Dienelactone hydrolase" evidence="1">
    <location>
        <begin position="31"/>
        <end position="241"/>
    </location>
</feature>
<dbReference type="InterPro" id="IPR029058">
    <property type="entry name" value="AB_hydrolase_fold"/>
</dbReference>
<organism evidence="2">
    <name type="scientific">Blastobotrys adeninivorans</name>
    <name type="common">Yeast</name>
    <name type="synonym">Arxula adeninivorans</name>
    <dbReference type="NCBI Taxonomy" id="409370"/>
    <lineage>
        <taxon>Eukaryota</taxon>
        <taxon>Fungi</taxon>
        <taxon>Dikarya</taxon>
        <taxon>Ascomycota</taxon>
        <taxon>Saccharomycotina</taxon>
        <taxon>Dipodascomycetes</taxon>
        <taxon>Dipodascales</taxon>
        <taxon>Trichomonascaceae</taxon>
        <taxon>Blastobotrys</taxon>
    </lineage>
</organism>
<dbReference type="Pfam" id="PF01738">
    <property type="entry name" value="DLH"/>
    <property type="match status" value="1"/>
</dbReference>
<dbReference type="InterPro" id="IPR002925">
    <property type="entry name" value="Dienelactn_hydro"/>
</dbReference>
<evidence type="ECO:0000259" key="1">
    <source>
        <dbReference type="Pfam" id="PF01738"/>
    </source>
</evidence>
<evidence type="ECO:0000313" key="2">
    <source>
        <dbReference type="EMBL" id="CDP35872.1"/>
    </source>
</evidence>
<accession>A0A060TAF1</accession>
<name>A0A060TAF1_BLAAD</name>
<dbReference type="Gene3D" id="3.40.50.1820">
    <property type="entry name" value="alpha/beta hydrolase"/>
    <property type="match status" value="1"/>
</dbReference>
<reference evidence="2" key="2">
    <citation type="submission" date="2014-06" db="EMBL/GenBank/DDBJ databases">
        <title>The complete genome of Blastobotrys (Arxula) adeninivorans LS3 - a yeast of biotechnological interest.</title>
        <authorList>
            <person name="Kunze G."/>
            <person name="Gaillardin C."/>
            <person name="Czernicka M."/>
            <person name="Durrens P."/>
            <person name="Martin T."/>
            <person name="Boer E."/>
            <person name="Gabaldon T."/>
            <person name="Cruz J."/>
            <person name="Talla E."/>
            <person name="Marck C."/>
            <person name="Goffeau A."/>
            <person name="Barbe V."/>
            <person name="Baret P."/>
            <person name="Baronian K."/>
            <person name="Beier S."/>
            <person name="Bleykasten C."/>
            <person name="Bode R."/>
            <person name="Casaregola S."/>
            <person name="Despons L."/>
            <person name="Fairhead C."/>
            <person name="Giersberg M."/>
            <person name="Gierski P."/>
            <person name="Hahnel U."/>
            <person name="Hartmann A."/>
            <person name="Jankowska D."/>
            <person name="Jubin C."/>
            <person name="Jung P."/>
            <person name="Lafontaine I."/>
            <person name="Leh-Louis V."/>
            <person name="Lemaire M."/>
            <person name="Marcet-Houben M."/>
            <person name="Mascher M."/>
            <person name="Morel G."/>
            <person name="Richard G.-F."/>
            <person name="Riechen J."/>
            <person name="Sacerdot C."/>
            <person name="Sarkar A."/>
            <person name="Savel G."/>
            <person name="Schacherer J."/>
            <person name="Sherman D."/>
            <person name="Straub M.-L."/>
            <person name="Stein N."/>
            <person name="Thierry A."/>
            <person name="Trautwein-Schult A."/>
            <person name="Westhof E."/>
            <person name="Worch S."/>
            <person name="Dujon B."/>
            <person name="Souciet J.-L."/>
            <person name="Wincker P."/>
            <person name="Scholz U."/>
            <person name="Neuveglise N."/>
        </authorList>
    </citation>
    <scope>NUCLEOTIDE SEQUENCE</scope>
    <source>
        <strain evidence="2">LS3</strain>
    </source>
</reference>
<dbReference type="AlphaFoldDB" id="A0A060TAF1"/>